<dbReference type="InterPro" id="IPR038417">
    <property type="entry name" value="Alpga-gal_N_sf"/>
</dbReference>
<accession>A0ABW0HX45</accession>
<dbReference type="Gene3D" id="2.60.40.10">
    <property type="entry name" value="Immunoglobulins"/>
    <property type="match status" value="1"/>
</dbReference>
<organism evidence="1 2">
    <name type="scientific">Cohnella soli</name>
    <dbReference type="NCBI Taxonomy" id="425005"/>
    <lineage>
        <taxon>Bacteria</taxon>
        <taxon>Bacillati</taxon>
        <taxon>Bacillota</taxon>
        <taxon>Bacilli</taxon>
        <taxon>Bacillales</taxon>
        <taxon>Paenibacillaceae</taxon>
        <taxon>Cohnella</taxon>
    </lineage>
</organism>
<dbReference type="InterPro" id="IPR017853">
    <property type="entry name" value="GH"/>
</dbReference>
<dbReference type="EMBL" id="JBHSMI010000028">
    <property type="protein sequence ID" value="MFC5404747.1"/>
    <property type="molecule type" value="Genomic_DNA"/>
</dbReference>
<reference evidence="2" key="1">
    <citation type="journal article" date="2019" name="Int. J. Syst. Evol. Microbiol.">
        <title>The Global Catalogue of Microorganisms (GCM) 10K type strain sequencing project: providing services to taxonomists for standard genome sequencing and annotation.</title>
        <authorList>
            <consortium name="The Broad Institute Genomics Platform"/>
            <consortium name="The Broad Institute Genome Sequencing Center for Infectious Disease"/>
            <person name="Wu L."/>
            <person name="Ma J."/>
        </authorList>
    </citation>
    <scope>NUCLEOTIDE SEQUENCE [LARGE SCALE GENOMIC DNA]</scope>
    <source>
        <strain evidence="2">CGMCC 1.18575</strain>
    </source>
</reference>
<keyword evidence="2" id="KW-1185">Reference proteome</keyword>
<dbReference type="SUPFAM" id="SSF51445">
    <property type="entry name" value="(Trans)glycosidases"/>
    <property type="match status" value="1"/>
</dbReference>
<protein>
    <recommendedName>
        <fullName evidence="3">Alpha-galactosidase</fullName>
    </recommendedName>
</protein>
<gene>
    <name evidence="1" type="ORF">ACFPOF_18570</name>
</gene>
<name>A0ABW0HX45_9BACL</name>
<dbReference type="RefSeq" id="WP_378135318.1">
    <property type="nucleotide sequence ID" value="NZ_JBHSMI010000028.1"/>
</dbReference>
<sequence>MSGSSGDAYIVYDAESSLWTLGTETVERKIRLTDNGQLLTTSYRNKRTNREYVQGDALPDEFRIEANAVAYTGASTGWTYRSHAVSTLSQGELQLALTIGNAVLDVTRYYVVFPFTGAMKEWSVFRNRSGREQRYSAPSMFRFRLMHADIADFDMQYMTGGGHFTGSGILKTVPLTPAYVRTFDSYDKPEVIEVDGACRNETGSYEQGTSVYDAFFTLRNRKLEEGIWLSFDYNGHWLSTIEADVAGVQLNGSISMTEKPIAPEASLTSPVSIIGVFSGDLDDMGNTILDYTYRYLWDYTRFNGCMGGTWQWRVSPQMPFAFESVNYNRYIGGKTVHIDADWYGHRGDWKAAWEGDDFEELNRYVKKSGMMMKVWSPFWHADYGSDVIERHSDYLVGDATVGFYGLSLNLANEEAYQWMLGKANELQREWGPYQWRYDGFAANRSGGSDNDMLQQSHNFFRLLRAFKEANPEAWIEGCSSGGEILSMEAVRYSDTQQLTDGNAKHYAGYYQSLKLPLDKLIHAFQTEPGMDRATRFNALQPEELELKERIRRYHDLHRYLTEQGLYGRWVKVYRPAVSEPHDATYVLQKTNRDHSRAMIMFNSYAPFYDQQVKVYPKGLLDDMQYTVSCPRSGYRSPAETGAHWKLNGVALPNLQAGELVLFNVPHYPGSGYDSEAPSAPGSPTMQEAVYMGRFGIELNWSEATDNHWLSYYEIERNGVATDKVSRGTFYFCEGAGIVDVFQVRAVDGDGNASAYVRAAPLPGDPVKPAAAPDMPSRYEASVDFSAGQGRNNWAYLQQYAPMTAYPDWSNMAWDANSRCWQGVGSQAKIGADWMQPGENYHAVRKWVAPCDGVVSVAGTVLLQHGGKEGGAIVRIKRSGEYPYLDENIWGPVALRADDSASAEHAMELDMKHGDCLYFIAGKSDHEHTDKVIWNPQVTIVNKRKGENHGE</sequence>
<dbReference type="InterPro" id="IPR013785">
    <property type="entry name" value="Aldolase_TIM"/>
</dbReference>
<dbReference type="Gene3D" id="3.20.20.70">
    <property type="entry name" value="Aldolase class I"/>
    <property type="match status" value="1"/>
</dbReference>
<evidence type="ECO:0008006" key="3">
    <source>
        <dbReference type="Google" id="ProtNLM"/>
    </source>
</evidence>
<proteinExistence type="predicted"/>
<dbReference type="Gene3D" id="2.70.98.60">
    <property type="entry name" value="alpha-galactosidase from lactobacil brevis"/>
    <property type="match status" value="1"/>
</dbReference>
<evidence type="ECO:0000313" key="2">
    <source>
        <dbReference type="Proteomes" id="UP001596113"/>
    </source>
</evidence>
<evidence type="ECO:0000313" key="1">
    <source>
        <dbReference type="EMBL" id="MFC5404747.1"/>
    </source>
</evidence>
<dbReference type="InterPro" id="IPR013783">
    <property type="entry name" value="Ig-like_fold"/>
</dbReference>
<dbReference type="Proteomes" id="UP001596113">
    <property type="component" value="Unassembled WGS sequence"/>
</dbReference>
<comment type="caution">
    <text evidence="1">The sequence shown here is derived from an EMBL/GenBank/DDBJ whole genome shotgun (WGS) entry which is preliminary data.</text>
</comment>